<dbReference type="InterPro" id="IPR036388">
    <property type="entry name" value="WH-like_DNA-bd_sf"/>
</dbReference>
<dbReference type="GO" id="GO:0003677">
    <property type="term" value="F:DNA binding"/>
    <property type="evidence" value="ECO:0007669"/>
    <property type="project" value="UniProtKB-KW"/>
</dbReference>
<evidence type="ECO:0000256" key="2">
    <source>
        <dbReference type="ARBA" id="ARBA00023015"/>
    </source>
</evidence>
<evidence type="ECO:0000256" key="3">
    <source>
        <dbReference type="ARBA" id="ARBA00023125"/>
    </source>
</evidence>
<keyword evidence="3" id="KW-0238">DNA-binding</keyword>
<dbReference type="SUPFAM" id="SSF53850">
    <property type="entry name" value="Periplasmic binding protein-like II"/>
    <property type="match status" value="1"/>
</dbReference>
<dbReference type="Gene3D" id="3.40.190.10">
    <property type="entry name" value="Periplasmic binding protein-like II"/>
    <property type="match status" value="2"/>
</dbReference>
<name>A0A317C4T2_9GAMM</name>
<dbReference type="EMBL" id="QGKL01000042">
    <property type="protein sequence ID" value="PWQ93645.1"/>
    <property type="molecule type" value="Genomic_DNA"/>
</dbReference>
<dbReference type="Pfam" id="PF03466">
    <property type="entry name" value="LysR_substrate"/>
    <property type="match status" value="1"/>
</dbReference>
<protein>
    <submittedName>
        <fullName evidence="6">LysR family transcriptional regulator</fullName>
    </submittedName>
</protein>
<comment type="similarity">
    <text evidence="1">Belongs to the LysR transcriptional regulatory family.</text>
</comment>
<dbReference type="Gene3D" id="1.10.10.10">
    <property type="entry name" value="Winged helix-like DNA-binding domain superfamily/Winged helix DNA-binding domain"/>
    <property type="match status" value="1"/>
</dbReference>
<evidence type="ECO:0000256" key="4">
    <source>
        <dbReference type="ARBA" id="ARBA00023163"/>
    </source>
</evidence>
<dbReference type="InterPro" id="IPR005119">
    <property type="entry name" value="LysR_subst-bd"/>
</dbReference>
<keyword evidence="2" id="KW-0805">Transcription regulation</keyword>
<dbReference type="Pfam" id="PF00126">
    <property type="entry name" value="HTH_1"/>
    <property type="match status" value="1"/>
</dbReference>
<gene>
    <name evidence="6" type="ORF">DKT75_18700</name>
</gene>
<dbReference type="OrthoDB" id="155872at2"/>
<evidence type="ECO:0000313" key="6">
    <source>
        <dbReference type="EMBL" id="PWQ93645.1"/>
    </source>
</evidence>
<dbReference type="InterPro" id="IPR050176">
    <property type="entry name" value="LTTR"/>
</dbReference>
<sequence length="297" mass="32885">MTENLDIELLRTLIAIDDSGSHANAALTVHRSQSAISMQMKRLEETVKQPLFEKQGRRSVLTPHGQNLLLYARRIVKLQNEAMSTLSNPEIQGDVRLGVCDDYVSNLMPPILVSYAGQYPNVHIKLSSQSSGELIENTLRGDLDFSLVNMLGSHAEHETLIRDPLVWVCAPNKLTHEQETLPLVVENDCLWGKWAQQALDHAGKSYRLAYSTFNHAGILAFVESGLAISVMEQRTVPPTLRILREIDGFPALPQTSIGLVQKPTLLSPAARKLAEHISQKMSISLSIVAKTQVLRGV</sequence>
<dbReference type="RefSeq" id="WP_109825652.1">
    <property type="nucleotide sequence ID" value="NZ_QGKL01000042.1"/>
</dbReference>
<dbReference type="GO" id="GO:0003700">
    <property type="term" value="F:DNA-binding transcription factor activity"/>
    <property type="evidence" value="ECO:0007669"/>
    <property type="project" value="InterPro"/>
</dbReference>
<dbReference type="PANTHER" id="PTHR30579:SF7">
    <property type="entry name" value="HTH-TYPE TRANSCRIPTIONAL REGULATOR LRHA-RELATED"/>
    <property type="match status" value="1"/>
</dbReference>
<dbReference type="PANTHER" id="PTHR30579">
    <property type="entry name" value="TRANSCRIPTIONAL REGULATOR"/>
    <property type="match status" value="1"/>
</dbReference>
<dbReference type="Proteomes" id="UP000245506">
    <property type="component" value="Unassembled WGS sequence"/>
</dbReference>
<accession>A0A317C4T2</accession>
<proteinExistence type="inferred from homology"/>
<evidence type="ECO:0000313" key="7">
    <source>
        <dbReference type="Proteomes" id="UP000245506"/>
    </source>
</evidence>
<comment type="caution">
    <text evidence="6">The sequence shown here is derived from an EMBL/GenBank/DDBJ whole genome shotgun (WGS) entry which is preliminary data.</text>
</comment>
<feature type="domain" description="HTH lysR-type" evidence="5">
    <location>
        <begin position="5"/>
        <end position="62"/>
    </location>
</feature>
<dbReference type="SUPFAM" id="SSF46785">
    <property type="entry name" value="Winged helix' DNA-binding domain"/>
    <property type="match status" value="1"/>
</dbReference>
<dbReference type="PROSITE" id="PS50931">
    <property type="entry name" value="HTH_LYSR"/>
    <property type="match status" value="1"/>
</dbReference>
<evidence type="ECO:0000256" key="1">
    <source>
        <dbReference type="ARBA" id="ARBA00009437"/>
    </source>
</evidence>
<organism evidence="6 7">
    <name type="scientific">Leucothrix arctica</name>
    <dbReference type="NCBI Taxonomy" id="1481894"/>
    <lineage>
        <taxon>Bacteria</taxon>
        <taxon>Pseudomonadati</taxon>
        <taxon>Pseudomonadota</taxon>
        <taxon>Gammaproteobacteria</taxon>
        <taxon>Thiotrichales</taxon>
        <taxon>Thiotrichaceae</taxon>
        <taxon>Leucothrix</taxon>
    </lineage>
</organism>
<keyword evidence="4" id="KW-0804">Transcription</keyword>
<reference evidence="6 7" key="1">
    <citation type="submission" date="2018-05" db="EMBL/GenBank/DDBJ databases">
        <title>Leucothrix arctica sp. nov., isolated from Arctic seawater.</title>
        <authorList>
            <person name="Choi A."/>
            <person name="Baek K."/>
        </authorList>
    </citation>
    <scope>NUCLEOTIDE SEQUENCE [LARGE SCALE GENOMIC DNA]</scope>
    <source>
        <strain evidence="6 7">IMCC9719</strain>
    </source>
</reference>
<dbReference type="InterPro" id="IPR036390">
    <property type="entry name" value="WH_DNA-bd_sf"/>
</dbReference>
<evidence type="ECO:0000259" key="5">
    <source>
        <dbReference type="PROSITE" id="PS50931"/>
    </source>
</evidence>
<keyword evidence="7" id="KW-1185">Reference proteome</keyword>
<dbReference type="InterPro" id="IPR000847">
    <property type="entry name" value="LysR_HTH_N"/>
</dbReference>
<dbReference type="AlphaFoldDB" id="A0A317C4T2"/>